<dbReference type="AlphaFoldDB" id="A0A835QDA8"/>
<evidence type="ECO:0000313" key="1">
    <source>
        <dbReference type="EMBL" id="KAG0467087.1"/>
    </source>
</evidence>
<dbReference type="EMBL" id="JADCNL010000009">
    <property type="protein sequence ID" value="KAG0467087.1"/>
    <property type="molecule type" value="Genomic_DNA"/>
</dbReference>
<organism evidence="1 2">
    <name type="scientific">Vanilla planifolia</name>
    <name type="common">Vanilla</name>
    <dbReference type="NCBI Taxonomy" id="51239"/>
    <lineage>
        <taxon>Eukaryota</taxon>
        <taxon>Viridiplantae</taxon>
        <taxon>Streptophyta</taxon>
        <taxon>Embryophyta</taxon>
        <taxon>Tracheophyta</taxon>
        <taxon>Spermatophyta</taxon>
        <taxon>Magnoliopsida</taxon>
        <taxon>Liliopsida</taxon>
        <taxon>Asparagales</taxon>
        <taxon>Orchidaceae</taxon>
        <taxon>Vanilloideae</taxon>
        <taxon>Vanilleae</taxon>
        <taxon>Vanilla</taxon>
    </lineage>
</organism>
<reference evidence="1 2" key="1">
    <citation type="journal article" date="2020" name="Nat. Food">
        <title>A phased Vanilla planifolia genome enables genetic improvement of flavour and production.</title>
        <authorList>
            <person name="Hasing T."/>
            <person name="Tang H."/>
            <person name="Brym M."/>
            <person name="Khazi F."/>
            <person name="Huang T."/>
            <person name="Chambers A.H."/>
        </authorList>
    </citation>
    <scope>NUCLEOTIDE SEQUENCE [LARGE SCALE GENOMIC DNA]</scope>
    <source>
        <tissue evidence="1">Leaf</tissue>
    </source>
</reference>
<dbReference type="Proteomes" id="UP000636800">
    <property type="component" value="Unassembled WGS sequence"/>
</dbReference>
<evidence type="ECO:0000313" key="2">
    <source>
        <dbReference type="Proteomes" id="UP000636800"/>
    </source>
</evidence>
<keyword evidence="2" id="KW-1185">Reference proteome</keyword>
<gene>
    <name evidence="1" type="ORF">HPP92_018667</name>
</gene>
<dbReference type="OrthoDB" id="288590at2759"/>
<protein>
    <submittedName>
        <fullName evidence="1">Uncharacterized protein</fullName>
    </submittedName>
</protein>
<sequence>MMHGSPRRLISLSTPVVSCPPRCSLDYFRGHIYYFILREQVQEIVRILGRMIIPIGEFLRSGAGFMSVRSYVGKRLGVRSSEADSCVVSWWRQSLRRGF</sequence>
<proteinExistence type="predicted"/>
<comment type="caution">
    <text evidence="1">The sequence shown here is derived from an EMBL/GenBank/DDBJ whole genome shotgun (WGS) entry which is preliminary data.</text>
</comment>
<accession>A0A835QDA8</accession>
<name>A0A835QDA8_VANPL</name>